<evidence type="ECO:0000256" key="5">
    <source>
        <dbReference type="ARBA" id="ARBA00022679"/>
    </source>
</evidence>
<evidence type="ECO:0000256" key="6">
    <source>
        <dbReference type="ARBA" id="ARBA00022917"/>
    </source>
</evidence>
<keyword evidence="6" id="KW-0648">Protein biosynthesis</keyword>
<proteinExistence type="inferred from homology"/>
<name>A0AAD8CV45_ACIOX</name>
<dbReference type="NCBIfam" id="TIGR00460">
    <property type="entry name" value="fmt"/>
    <property type="match status" value="1"/>
</dbReference>
<keyword evidence="8" id="KW-0496">Mitochondrion</keyword>
<dbReference type="EC" id="2.1.2.9" evidence="3"/>
<dbReference type="Pfam" id="PF00551">
    <property type="entry name" value="Formyl_trans_N"/>
    <property type="match status" value="1"/>
</dbReference>
<dbReference type="InterPro" id="IPR005794">
    <property type="entry name" value="Fmt"/>
</dbReference>
<gene>
    <name evidence="13" type="primary">MTFMT</name>
    <name evidence="13" type="ORF">AOXY_G24408</name>
</gene>
<evidence type="ECO:0000256" key="10">
    <source>
        <dbReference type="ARBA" id="ARBA00057846"/>
    </source>
</evidence>
<dbReference type="CDD" id="cd08646">
    <property type="entry name" value="FMT_core_Met-tRNA-FMT_N"/>
    <property type="match status" value="1"/>
</dbReference>
<comment type="catalytic activity">
    <reaction evidence="9">
        <text>L-methionyl-tRNA(fMet) + (6R)-10-formyltetrahydrofolate = N-formyl-L-methionyl-tRNA(fMet) + (6S)-5,6,7,8-tetrahydrofolate + H(+)</text>
        <dbReference type="Rhea" id="RHEA:24380"/>
        <dbReference type="Rhea" id="RHEA-COMP:9952"/>
        <dbReference type="Rhea" id="RHEA-COMP:9953"/>
        <dbReference type="ChEBI" id="CHEBI:15378"/>
        <dbReference type="ChEBI" id="CHEBI:57453"/>
        <dbReference type="ChEBI" id="CHEBI:78530"/>
        <dbReference type="ChEBI" id="CHEBI:78844"/>
        <dbReference type="ChEBI" id="CHEBI:195366"/>
        <dbReference type="EC" id="2.1.2.9"/>
    </reaction>
    <physiologicalReaction direction="left-to-right" evidence="9">
        <dbReference type="Rhea" id="RHEA:24381"/>
    </physiologicalReaction>
</comment>
<evidence type="ECO:0000256" key="2">
    <source>
        <dbReference type="ARBA" id="ARBA00010699"/>
    </source>
</evidence>
<evidence type="ECO:0000313" key="13">
    <source>
        <dbReference type="EMBL" id="KAK1158153.1"/>
    </source>
</evidence>
<dbReference type="SUPFAM" id="SSF53328">
    <property type="entry name" value="Formyltransferase"/>
    <property type="match status" value="1"/>
</dbReference>
<evidence type="ECO:0000256" key="11">
    <source>
        <dbReference type="SAM" id="MobiDB-lite"/>
    </source>
</evidence>
<dbReference type="EMBL" id="JAGXEW010000025">
    <property type="protein sequence ID" value="KAK1158153.1"/>
    <property type="molecule type" value="Genomic_DNA"/>
</dbReference>
<evidence type="ECO:0000256" key="4">
    <source>
        <dbReference type="ARBA" id="ARBA00014185"/>
    </source>
</evidence>
<reference evidence="13" key="1">
    <citation type="submission" date="2022-02" db="EMBL/GenBank/DDBJ databases">
        <title>Atlantic sturgeon de novo genome assembly.</title>
        <authorList>
            <person name="Stock M."/>
            <person name="Klopp C."/>
            <person name="Guiguen Y."/>
            <person name="Cabau C."/>
            <person name="Parinello H."/>
            <person name="Santidrian Yebra-Pimentel E."/>
            <person name="Kuhl H."/>
            <person name="Dirks R.P."/>
            <person name="Guessner J."/>
            <person name="Wuertz S."/>
            <person name="Du K."/>
            <person name="Schartl M."/>
        </authorList>
    </citation>
    <scope>NUCLEOTIDE SEQUENCE</scope>
    <source>
        <strain evidence="13">STURGEONOMICS-FGT-2020</strain>
        <tissue evidence="13">Whole blood</tissue>
    </source>
</reference>
<dbReference type="PANTHER" id="PTHR11138:SF5">
    <property type="entry name" value="METHIONYL-TRNA FORMYLTRANSFERASE, MITOCHONDRIAL"/>
    <property type="match status" value="1"/>
</dbReference>
<dbReference type="AlphaFoldDB" id="A0AAD8CV45"/>
<comment type="caution">
    <text evidence="13">The sequence shown here is derived from an EMBL/GenBank/DDBJ whole genome shotgun (WGS) entry which is preliminary data.</text>
</comment>
<evidence type="ECO:0000256" key="8">
    <source>
        <dbReference type="ARBA" id="ARBA00023128"/>
    </source>
</evidence>
<dbReference type="InterPro" id="IPR002376">
    <property type="entry name" value="Formyl_transf_N"/>
</dbReference>
<protein>
    <recommendedName>
        <fullName evidence="4">Methionyl-tRNA formyltransferase, mitochondrial</fullName>
        <ecNumber evidence="3">2.1.2.9</ecNumber>
    </recommendedName>
</protein>
<feature type="region of interest" description="Disordered" evidence="11">
    <location>
        <begin position="51"/>
        <end position="71"/>
    </location>
</feature>
<dbReference type="Proteomes" id="UP001230051">
    <property type="component" value="Unassembled WGS sequence"/>
</dbReference>
<comment type="function">
    <text evidence="10">Methionyl-tRNA formyltransferase that formylates methionyl-tRNA in mitochondria and is crucial for translation initiation.</text>
</comment>
<feature type="region of interest" description="Disordered" evidence="11">
    <location>
        <begin position="374"/>
        <end position="399"/>
    </location>
</feature>
<feature type="domain" description="Formyl transferase N-terminal" evidence="12">
    <location>
        <begin position="149"/>
        <end position="251"/>
    </location>
</feature>
<keyword evidence="5" id="KW-0808">Transferase</keyword>
<evidence type="ECO:0000259" key="12">
    <source>
        <dbReference type="Pfam" id="PF00551"/>
    </source>
</evidence>
<dbReference type="PANTHER" id="PTHR11138">
    <property type="entry name" value="METHIONYL-TRNA FORMYLTRANSFERASE"/>
    <property type="match status" value="1"/>
</dbReference>
<accession>A0AAD8CV45</accession>
<dbReference type="InterPro" id="IPR041711">
    <property type="entry name" value="Met-tRNA-FMT_N"/>
</dbReference>
<dbReference type="GO" id="GO:0004479">
    <property type="term" value="F:methionyl-tRNA formyltransferase activity"/>
    <property type="evidence" value="ECO:0007669"/>
    <property type="project" value="UniProtKB-EC"/>
</dbReference>
<dbReference type="FunFam" id="3.40.50.12230:FF:000003">
    <property type="entry name" value="methionyl-tRNA formyltransferase, mitochondrial"/>
    <property type="match status" value="1"/>
</dbReference>
<evidence type="ECO:0000256" key="7">
    <source>
        <dbReference type="ARBA" id="ARBA00022946"/>
    </source>
</evidence>
<dbReference type="Gene3D" id="3.40.50.12230">
    <property type="match status" value="1"/>
</dbReference>
<organism evidence="13 14">
    <name type="scientific">Acipenser oxyrinchus oxyrinchus</name>
    <dbReference type="NCBI Taxonomy" id="40147"/>
    <lineage>
        <taxon>Eukaryota</taxon>
        <taxon>Metazoa</taxon>
        <taxon>Chordata</taxon>
        <taxon>Craniata</taxon>
        <taxon>Vertebrata</taxon>
        <taxon>Euteleostomi</taxon>
        <taxon>Actinopterygii</taxon>
        <taxon>Chondrostei</taxon>
        <taxon>Acipenseriformes</taxon>
        <taxon>Acipenseridae</taxon>
        <taxon>Acipenser</taxon>
    </lineage>
</organism>
<comment type="similarity">
    <text evidence="2">Belongs to the Fmt family.</text>
</comment>
<keyword evidence="7" id="KW-0809">Transit peptide</keyword>
<keyword evidence="14" id="KW-1185">Reference proteome</keyword>
<evidence type="ECO:0000256" key="1">
    <source>
        <dbReference type="ARBA" id="ARBA00004173"/>
    </source>
</evidence>
<evidence type="ECO:0000256" key="9">
    <source>
        <dbReference type="ARBA" id="ARBA00052555"/>
    </source>
</evidence>
<comment type="subcellular location">
    <subcellularLocation>
        <location evidence="1">Mitochondrion</location>
    </subcellularLocation>
</comment>
<sequence length="419" mass="47501">MYVTMWNQLKHIGSHCVITRVWQQHTLFRNYARLWRCVSSCLRELRTFSNHSKRTHDSPDSFASNSPVDGNGLRERPPWRILFFGTDEFAVESLKALTLSRDSSPKTAVDTLEVVTLPAVLSKELPVRRFASQNELPIHDWPHIGPCEQFDVGVVVSFGCLLPEDLILRFPYGILNVHPSLLPRWRGPAPVFHTVLNGDTETGVTIMQIRPKRFDVGPILIQDKCLVQPHCTAQELGATLAKMGAKMLISTLENLPERIQNKKEQSKQGATFAPKISVDMSWVNWEDQSCDQIGRLFQAIGSRISLRTLWIGHTIKLLDFVGKNEIPVVSGWMGGVQSSEIEEEAFSSRFLQWLSPSEFSKKIRKAAKRVSFPNVQTRTQRREKKKAAPAGLKHAAHQEEEPFRSVARVNMRCVNCAEN</sequence>
<dbReference type="GO" id="GO:0005739">
    <property type="term" value="C:mitochondrion"/>
    <property type="evidence" value="ECO:0007669"/>
    <property type="project" value="UniProtKB-SubCell"/>
</dbReference>
<dbReference type="InterPro" id="IPR036477">
    <property type="entry name" value="Formyl_transf_N_sf"/>
</dbReference>
<evidence type="ECO:0000256" key="3">
    <source>
        <dbReference type="ARBA" id="ARBA00012261"/>
    </source>
</evidence>
<evidence type="ECO:0000313" key="14">
    <source>
        <dbReference type="Proteomes" id="UP001230051"/>
    </source>
</evidence>